<sequence length="123" mass="13491">MKRVMNIILCVLLGIFFIAAGGAKLMGSESQVEHFAQWGYPIWFLYLTGMIEVGGGICLFIPKTQWYGIVVLSITMVGAALTHLMAGEMGAVPVPLVLLGLLFLLAWMIREPPRKNGANHWSS</sequence>
<dbReference type="GO" id="GO:0016020">
    <property type="term" value="C:membrane"/>
    <property type="evidence" value="ECO:0007669"/>
    <property type="project" value="UniProtKB-SubCell"/>
</dbReference>
<keyword evidence="4 5" id="KW-0472">Membrane</keyword>
<dbReference type="InterPro" id="IPR032808">
    <property type="entry name" value="DoxX"/>
</dbReference>
<name>A0AA96GET1_9BACT</name>
<accession>A0AA96GET1</accession>
<dbReference type="EMBL" id="CP116967">
    <property type="protein sequence ID" value="WNM57379.1"/>
    <property type="molecule type" value="Genomic_DNA"/>
</dbReference>
<evidence type="ECO:0000256" key="3">
    <source>
        <dbReference type="ARBA" id="ARBA00022989"/>
    </source>
</evidence>
<evidence type="ECO:0000313" key="7">
    <source>
        <dbReference type="Proteomes" id="UP001302719"/>
    </source>
</evidence>
<evidence type="ECO:0000256" key="2">
    <source>
        <dbReference type="ARBA" id="ARBA00022692"/>
    </source>
</evidence>
<dbReference type="Pfam" id="PF13564">
    <property type="entry name" value="DoxX_2"/>
    <property type="match status" value="1"/>
</dbReference>
<dbReference type="KEGG" id="nall:PP769_15605"/>
<reference evidence="6 7" key="1">
    <citation type="submission" date="2023-01" db="EMBL/GenBank/DDBJ databases">
        <title>Cultivation and genomic characterization of new, ubiquitous marine nitrite-oxidizing bacteria from the Nitrospirales.</title>
        <authorList>
            <person name="Mueller A.J."/>
            <person name="Daebeler A."/>
            <person name="Herbold C.W."/>
            <person name="Kirkegaard R.H."/>
            <person name="Daims H."/>
        </authorList>
    </citation>
    <scope>NUCLEOTIDE SEQUENCE [LARGE SCALE GENOMIC DNA]</scope>
    <source>
        <strain evidence="6 7">VA</strain>
    </source>
</reference>
<evidence type="ECO:0000256" key="1">
    <source>
        <dbReference type="ARBA" id="ARBA00004141"/>
    </source>
</evidence>
<gene>
    <name evidence="6" type="ORF">PP769_15605</name>
</gene>
<evidence type="ECO:0000256" key="4">
    <source>
        <dbReference type="ARBA" id="ARBA00023136"/>
    </source>
</evidence>
<evidence type="ECO:0000256" key="5">
    <source>
        <dbReference type="SAM" id="Phobius"/>
    </source>
</evidence>
<evidence type="ECO:0000313" key="6">
    <source>
        <dbReference type="EMBL" id="WNM57379.1"/>
    </source>
</evidence>
<feature type="transmembrane region" description="Helical" evidence="5">
    <location>
        <begin position="66"/>
        <end position="86"/>
    </location>
</feature>
<protein>
    <submittedName>
        <fullName evidence="6">DoxX family protein</fullName>
    </submittedName>
</protein>
<keyword evidence="7" id="KW-1185">Reference proteome</keyword>
<dbReference type="AlphaFoldDB" id="A0AA96GET1"/>
<keyword evidence="3 5" id="KW-1133">Transmembrane helix</keyword>
<proteinExistence type="predicted"/>
<organism evidence="6 7">
    <name type="scientific">Candidatus Nitrospira allomarina</name>
    <dbReference type="NCBI Taxonomy" id="3020900"/>
    <lineage>
        <taxon>Bacteria</taxon>
        <taxon>Pseudomonadati</taxon>
        <taxon>Nitrospirota</taxon>
        <taxon>Nitrospiria</taxon>
        <taxon>Nitrospirales</taxon>
        <taxon>Nitrospiraceae</taxon>
        <taxon>Nitrospira</taxon>
    </lineage>
</organism>
<feature type="transmembrane region" description="Helical" evidence="5">
    <location>
        <begin position="92"/>
        <end position="109"/>
    </location>
</feature>
<feature type="transmembrane region" description="Helical" evidence="5">
    <location>
        <begin position="38"/>
        <end position="61"/>
    </location>
</feature>
<dbReference type="Proteomes" id="UP001302719">
    <property type="component" value="Chromosome"/>
</dbReference>
<comment type="subcellular location">
    <subcellularLocation>
        <location evidence="1">Membrane</location>
        <topology evidence="1">Multi-pass membrane protein</topology>
    </subcellularLocation>
</comment>
<dbReference type="RefSeq" id="WP_312641785.1">
    <property type="nucleotide sequence ID" value="NZ_CP116967.1"/>
</dbReference>
<keyword evidence="2 5" id="KW-0812">Transmembrane</keyword>